<dbReference type="Pfam" id="PF00089">
    <property type="entry name" value="Trypsin"/>
    <property type="match status" value="1"/>
</dbReference>
<name>A0A2H4SPZ5_CORMI</name>
<dbReference type="EMBL" id="CP023325">
    <property type="protein sequence ID" value="ATY65184.1"/>
    <property type="molecule type" value="Genomic_DNA"/>
</dbReference>
<protein>
    <submittedName>
        <fullName evidence="2">Peptidase S1 and chymotrypsin Hap</fullName>
    </submittedName>
</protein>
<dbReference type="InterPro" id="IPR040966">
    <property type="entry name" value="StcE_C"/>
</dbReference>
<dbReference type="SUPFAM" id="SSF50494">
    <property type="entry name" value="Trypsin-like serine proteases"/>
    <property type="match status" value="1"/>
</dbReference>
<evidence type="ECO:0000313" key="2">
    <source>
        <dbReference type="EMBL" id="ATY65184.1"/>
    </source>
</evidence>
<evidence type="ECO:0000259" key="1">
    <source>
        <dbReference type="PROSITE" id="PS50240"/>
    </source>
</evidence>
<dbReference type="InterPro" id="IPR001254">
    <property type="entry name" value="Trypsin_dom"/>
</dbReference>
<evidence type="ECO:0000313" key="3">
    <source>
        <dbReference type="Proteomes" id="UP000323067"/>
    </source>
</evidence>
<dbReference type="InterPro" id="IPR043504">
    <property type="entry name" value="Peptidase_S1_PA_chymotrypsin"/>
</dbReference>
<dbReference type="PROSITE" id="PS50240">
    <property type="entry name" value="TRYPSIN_DOM"/>
    <property type="match status" value="1"/>
</dbReference>
<dbReference type="GO" id="GO:0004252">
    <property type="term" value="F:serine-type endopeptidase activity"/>
    <property type="evidence" value="ECO:0007669"/>
    <property type="project" value="InterPro"/>
</dbReference>
<dbReference type="Pfam" id="PF17945">
    <property type="entry name" value="Crystall_4"/>
    <property type="match status" value="2"/>
</dbReference>
<organism evidence="2 3">
    <name type="scientific">Cordyceps militaris</name>
    <name type="common">Caterpillar fungus</name>
    <name type="synonym">Clavaria militaris</name>
    <dbReference type="NCBI Taxonomy" id="73501"/>
    <lineage>
        <taxon>Eukaryota</taxon>
        <taxon>Fungi</taxon>
        <taxon>Dikarya</taxon>
        <taxon>Ascomycota</taxon>
        <taxon>Pezizomycotina</taxon>
        <taxon>Sordariomycetes</taxon>
        <taxon>Hypocreomycetidae</taxon>
        <taxon>Hypocreales</taxon>
        <taxon>Cordycipitaceae</taxon>
        <taxon>Cordyceps</taxon>
    </lineage>
</organism>
<gene>
    <name evidence="2" type="ORF">A9K55_003818</name>
</gene>
<accession>A0A2H4SPZ5</accession>
<dbReference type="AlphaFoldDB" id="A0A2H4SPZ5"/>
<dbReference type="InterPro" id="IPR018114">
    <property type="entry name" value="TRYPSIN_HIS"/>
</dbReference>
<proteinExistence type="predicted"/>
<dbReference type="OrthoDB" id="4861287at2759"/>
<dbReference type="PROSITE" id="PS00134">
    <property type="entry name" value="TRYPSIN_HIS"/>
    <property type="match status" value="1"/>
</dbReference>
<dbReference type="Gene3D" id="2.60.20.40">
    <property type="match status" value="2"/>
</dbReference>
<feature type="domain" description="Peptidase S1" evidence="1">
    <location>
        <begin position="22"/>
        <end position="270"/>
    </location>
</feature>
<dbReference type="GO" id="GO:0006508">
    <property type="term" value="P:proteolysis"/>
    <property type="evidence" value="ECO:0007669"/>
    <property type="project" value="InterPro"/>
</dbReference>
<dbReference type="Gene3D" id="2.40.10.10">
    <property type="entry name" value="Trypsin-like serine proteases"/>
    <property type="match status" value="1"/>
</dbReference>
<reference evidence="2 3" key="1">
    <citation type="journal article" date="2017" name="BMC Genomics">
        <title>Chromosome level assembly and secondary metabolite potential of the parasitic fungus Cordyceps militaris.</title>
        <authorList>
            <person name="Kramer G.J."/>
            <person name="Nodwell J.R."/>
        </authorList>
    </citation>
    <scope>NUCLEOTIDE SEQUENCE [LARGE SCALE GENOMIC DNA]</scope>
    <source>
        <strain evidence="2 3">ATCC 34164</strain>
    </source>
</reference>
<dbReference type="InterPro" id="IPR009003">
    <property type="entry name" value="Peptidase_S1_PA"/>
</dbReference>
<dbReference type="Proteomes" id="UP000323067">
    <property type="component" value="Chromosome v"/>
</dbReference>
<sequence length="465" mass="48471">MTLAARLLSAHPLVIDQATFTLNGGDVLDVANSIKTHNDVLRAYSYNTPWLAVGSIGTCTATWLGDQDGWSYVLTAAHCVDYTAEATSVDRTFTAWNGRVVASGPGTAYVPPERIYTPSGMGGASTDIAVLKLPTRAPIISATGRPLERPILNDALDEIGRDVVFVGYGAWGVGATQSGSFAPATGARRLYARARIDSIFEKDHGIGARYQSVGPSASWGRTAPGDSGSAWWQLRDGRAVIIATTNGGHATLSTGARVAKYIVWLRGVYAQVRLASAEPPQGCIVSLRTNDSYCLAPGQHAASSTPAWIYAHAVRVDAAPGTAVELSDGDGLARGRVARLVGSVENEALRAVEADSGERLDVSRPRSMRVVASTAALGCVTALATGSRYCRPPGGGGSLPGWISGAEVQVEAMPGAAVTLSDGEGLAGNGTATFDGFVQNWELKGARTVDGAVLDVSRPKSMRVS</sequence>
<dbReference type="VEuPathDB" id="FungiDB:A9K55_003818"/>